<dbReference type="PROSITE" id="PS51384">
    <property type="entry name" value="FAD_FR"/>
    <property type="match status" value="1"/>
</dbReference>
<comment type="caution">
    <text evidence="2">The sequence shown here is derived from an EMBL/GenBank/DDBJ whole genome shotgun (WGS) entry which is preliminary data.</text>
</comment>
<dbReference type="Pfam" id="PF08021">
    <property type="entry name" value="FAD_binding_9"/>
    <property type="match status" value="1"/>
</dbReference>
<keyword evidence="3" id="KW-1185">Reference proteome</keyword>
<accession>M0QPP4</accession>
<gene>
    <name evidence="2" type="ORF">GS4_38_00670</name>
</gene>
<dbReference type="InterPro" id="IPR017927">
    <property type="entry name" value="FAD-bd_FR_type"/>
</dbReference>
<organism evidence="2 3">
    <name type="scientific">Gordonia soli NBRC 108243</name>
    <dbReference type="NCBI Taxonomy" id="1223545"/>
    <lineage>
        <taxon>Bacteria</taxon>
        <taxon>Bacillati</taxon>
        <taxon>Actinomycetota</taxon>
        <taxon>Actinomycetes</taxon>
        <taxon>Mycobacteriales</taxon>
        <taxon>Gordoniaceae</taxon>
        <taxon>Gordonia</taxon>
    </lineage>
</organism>
<dbReference type="Gene3D" id="3.40.50.80">
    <property type="entry name" value="Nucleotide-binding domain of ferredoxin-NADP reductase (FNR) module"/>
    <property type="match status" value="1"/>
</dbReference>
<evidence type="ECO:0000313" key="3">
    <source>
        <dbReference type="Proteomes" id="UP000011666"/>
    </source>
</evidence>
<dbReference type="GO" id="GO:0016491">
    <property type="term" value="F:oxidoreductase activity"/>
    <property type="evidence" value="ECO:0007669"/>
    <property type="project" value="InterPro"/>
</dbReference>
<evidence type="ECO:0000313" key="2">
    <source>
        <dbReference type="EMBL" id="GAC70660.1"/>
    </source>
</evidence>
<reference evidence="2 3" key="1">
    <citation type="submission" date="2013-01" db="EMBL/GenBank/DDBJ databases">
        <title>Whole genome shotgun sequence of Gordonia soli NBRC 108243.</title>
        <authorList>
            <person name="Isaki-Nakamura S."/>
            <person name="Hosoyama A."/>
            <person name="Tsuchikane K."/>
            <person name="Ando Y."/>
            <person name="Baba S."/>
            <person name="Ohji S."/>
            <person name="Hamada M."/>
            <person name="Tamura T."/>
            <person name="Yamazoe A."/>
            <person name="Yamazaki S."/>
            <person name="Fujita N."/>
        </authorList>
    </citation>
    <scope>NUCLEOTIDE SEQUENCE [LARGE SCALE GENOMIC DNA]</scope>
    <source>
        <strain evidence="2 3">NBRC 108243</strain>
    </source>
</reference>
<dbReference type="Gene3D" id="2.40.30.10">
    <property type="entry name" value="Translation factors"/>
    <property type="match status" value="1"/>
</dbReference>
<dbReference type="InterPro" id="IPR013113">
    <property type="entry name" value="SIP_FAD-bd"/>
</dbReference>
<dbReference type="SUPFAM" id="SSF63380">
    <property type="entry name" value="Riboflavin synthase domain-like"/>
    <property type="match status" value="1"/>
</dbReference>
<dbReference type="PANTHER" id="PTHR30157:SF0">
    <property type="entry name" value="NADPH-DEPENDENT FERRIC-CHELATE REDUCTASE"/>
    <property type="match status" value="1"/>
</dbReference>
<dbReference type="InterPro" id="IPR017938">
    <property type="entry name" value="Riboflavin_synthase-like_b-brl"/>
</dbReference>
<evidence type="ECO:0000259" key="1">
    <source>
        <dbReference type="PROSITE" id="PS51384"/>
    </source>
</evidence>
<protein>
    <recommendedName>
        <fullName evidence="1">FAD-binding FR-type domain-containing protein</fullName>
    </recommendedName>
</protein>
<dbReference type="EMBL" id="BANX01000038">
    <property type="protein sequence ID" value="GAC70660.1"/>
    <property type="molecule type" value="Genomic_DNA"/>
</dbReference>
<sequence>MPDPAILAAMGKGFNGLILKAMGGSDYRLTVTSSRAITDKYLRLGFTGGGVLTDHPVHPTQWLRLWIPDGDAIQQRGYTLVEPDAAADTFDIEFAIHDGPAARWAQSAQPGDQIEATVMGSKFQIPETRPSEYVVFGDTASLPAINSLLGAIGDTPARVWLEWQYESDKGLPVNAGPSTTVTWLERVNDGQLLRETAEQMTCAPDAFAWIACDGLTTRSITKTVKTQHALPKTSVKAQAYWR</sequence>
<dbReference type="Pfam" id="PF04954">
    <property type="entry name" value="SIP"/>
    <property type="match status" value="1"/>
</dbReference>
<dbReference type="InterPro" id="IPR039261">
    <property type="entry name" value="FNR_nucleotide-bd"/>
</dbReference>
<name>M0QPP4_9ACTN</name>
<dbReference type="PANTHER" id="PTHR30157">
    <property type="entry name" value="FERRIC REDUCTASE, NADPH-DEPENDENT"/>
    <property type="match status" value="1"/>
</dbReference>
<feature type="domain" description="FAD-binding FR-type" evidence="1">
    <location>
        <begin position="24"/>
        <end position="126"/>
    </location>
</feature>
<dbReference type="STRING" id="1223545.GS4_38_00670"/>
<dbReference type="InterPro" id="IPR007037">
    <property type="entry name" value="SIP_rossman_dom"/>
</dbReference>
<dbReference type="InterPro" id="IPR039374">
    <property type="entry name" value="SIP_fam"/>
</dbReference>
<dbReference type="AlphaFoldDB" id="M0QPP4"/>
<dbReference type="CDD" id="cd06193">
    <property type="entry name" value="siderophore_interacting"/>
    <property type="match status" value="1"/>
</dbReference>
<dbReference type="Proteomes" id="UP000011666">
    <property type="component" value="Unassembled WGS sequence"/>
</dbReference>
<proteinExistence type="predicted"/>
<dbReference type="eggNOG" id="COG2375">
    <property type="taxonomic scope" value="Bacteria"/>
</dbReference>